<evidence type="ECO:0000256" key="2">
    <source>
        <dbReference type="SAM" id="Phobius"/>
    </source>
</evidence>
<dbReference type="Proteomes" id="UP000033956">
    <property type="component" value="Unassembled WGS sequence"/>
</dbReference>
<evidence type="ECO:0008006" key="6">
    <source>
        <dbReference type="Google" id="ProtNLM"/>
    </source>
</evidence>
<keyword evidence="3" id="KW-0732">Signal</keyword>
<feature type="signal peptide" evidence="3">
    <location>
        <begin position="1"/>
        <end position="29"/>
    </location>
</feature>
<gene>
    <name evidence="4" type="ORF">RS81_01511</name>
</gene>
<feature type="transmembrane region" description="Helical" evidence="2">
    <location>
        <begin position="231"/>
        <end position="253"/>
    </location>
</feature>
<reference evidence="4 5" key="1">
    <citation type="submission" date="2015-02" db="EMBL/GenBank/DDBJ databases">
        <title>Draft genome sequences of ten Microbacterium spp. with emphasis on heavy metal contaminated environments.</title>
        <authorList>
            <person name="Corretto E."/>
        </authorList>
    </citation>
    <scope>NUCLEOTIDE SEQUENCE [LARGE SCALE GENOMIC DNA]</scope>
    <source>
        <strain evidence="4 5">DSM 12510</strain>
    </source>
</reference>
<keyword evidence="2" id="KW-1133">Transmembrane helix</keyword>
<feature type="region of interest" description="Disordered" evidence="1">
    <location>
        <begin position="140"/>
        <end position="198"/>
    </location>
</feature>
<feature type="compositionally biased region" description="Pro residues" evidence="1">
    <location>
        <begin position="149"/>
        <end position="160"/>
    </location>
</feature>
<proteinExistence type="predicted"/>
<keyword evidence="2" id="KW-0472">Membrane</keyword>
<dbReference type="OrthoDB" id="5083928at2"/>
<organism evidence="4 5">
    <name type="scientific">Microbacterium terrae</name>
    <dbReference type="NCBI Taxonomy" id="69369"/>
    <lineage>
        <taxon>Bacteria</taxon>
        <taxon>Bacillati</taxon>
        <taxon>Actinomycetota</taxon>
        <taxon>Actinomycetes</taxon>
        <taxon>Micrococcales</taxon>
        <taxon>Microbacteriaceae</taxon>
        <taxon>Microbacterium</taxon>
    </lineage>
</organism>
<evidence type="ECO:0000313" key="5">
    <source>
        <dbReference type="Proteomes" id="UP000033956"/>
    </source>
</evidence>
<keyword evidence="2" id="KW-0812">Transmembrane</keyword>
<dbReference type="EMBL" id="JYIZ01000045">
    <property type="protein sequence ID" value="KJL40967.1"/>
    <property type="molecule type" value="Genomic_DNA"/>
</dbReference>
<protein>
    <recommendedName>
        <fullName evidence="6">Gram-positive cocci surface proteins LPxTG domain-containing protein</fullName>
    </recommendedName>
</protein>
<sequence>MKHWKTPAIAGAILITTIGIGLSGTAASAANGIEGSTTTILDFTVAGQVTVTVDTTNLSEVPAWGAAVVQAPNGDLHRFGPKLYAAGEDWDYTTTLLGYSCDDLSLTSAAAFGFAEADDAEPSWTSGQVAYPDPRVTVLGCPVATTEPTPEPETPTPSPTVAPSEQAATPEPTPTTPTTPTTPLAESSPTATPAPLANSVATPTVTTAAVSASAAASEDPSALAATGTSMWWVPFAAIAGLLALAVGGHAVAVSRRRDR</sequence>
<dbReference type="RefSeq" id="WP_045275454.1">
    <property type="nucleotide sequence ID" value="NZ_BAAAUP010000008.1"/>
</dbReference>
<keyword evidence="5" id="KW-1185">Reference proteome</keyword>
<dbReference type="PATRIC" id="fig|92835.4.peg.1529"/>
<comment type="caution">
    <text evidence="4">The sequence shown here is derived from an EMBL/GenBank/DDBJ whole genome shotgun (WGS) entry which is preliminary data.</text>
</comment>
<evidence type="ECO:0000313" key="4">
    <source>
        <dbReference type="EMBL" id="KJL40967.1"/>
    </source>
</evidence>
<accession>A0A0M2H3G2</accession>
<name>A0A0M2H3G2_9MICO</name>
<feature type="chain" id="PRO_5005633597" description="Gram-positive cocci surface proteins LPxTG domain-containing protein" evidence="3">
    <location>
        <begin position="30"/>
        <end position="259"/>
    </location>
</feature>
<evidence type="ECO:0000256" key="3">
    <source>
        <dbReference type="SAM" id="SignalP"/>
    </source>
</evidence>
<evidence type="ECO:0000256" key="1">
    <source>
        <dbReference type="SAM" id="MobiDB-lite"/>
    </source>
</evidence>
<feature type="compositionally biased region" description="Low complexity" evidence="1">
    <location>
        <begin position="178"/>
        <end position="198"/>
    </location>
</feature>
<feature type="compositionally biased region" description="Low complexity" evidence="1">
    <location>
        <begin position="161"/>
        <end position="170"/>
    </location>
</feature>
<dbReference type="AlphaFoldDB" id="A0A0M2H3G2"/>